<sequence length="284" mass="34007">MRRHRIRIDAKQPDECFWCHRVVLQRRGVNGKMVNYHKAQTNKHATESVEHQQGKQMLANYFKQKHYHVEIEQYLPQLKQRADMVLMSKQGQLTVIEYQCARISYAAVVRRTQCYQQANLHVHWILGGNYLRQLPYAFLKLSKNGLYAYFFHEEKVEKITYDAENKYVWRHQNICPRHLRRQIIRGLKYGKTPYRQIQSDLYQAGFNLNAIPDCCLPTVYLTPGPKIPYWYVLLQLWLTLSRGPQSLVVLEHVVTQMPWHKSAFITDTDWRRRCLMDVLQWWTA</sequence>
<dbReference type="RefSeq" id="WP_057746246.1">
    <property type="nucleotide sequence ID" value="NZ_BJLU01000005.1"/>
</dbReference>
<name>A0A0R2H938_WEIVI</name>
<dbReference type="AlphaFoldDB" id="A0A0R2H938"/>
<comment type="caution">
    <text evidence="2">The sequence shown here is derived from an EMBL/GenBank/DDBJ whole genome shotgun (WGS) entry which is preliminary data.</text>
</comment>
<accession>A0A0R2H938</accession>
<dbReference type="OrthoDB" id="3784230at2"/>
<dbReference type="EMBL" id="JQBM01000003">
    <property type="protein sequence ID" value="KRN46132.1"/>
    <property type="molecule type" value="Genomic_DNA"/>
</dbReference>
<protein>
    <recommendedName>
        <fullName evidence="1">Competence protein CoiA nuclease-like domain-containing protein</fullName>
    </recommendedName>
</protein>
<evidence type="ECO:0000259" key="1">
    <source>
        <dbReference type="Pfam" id="PF06054"/>
    </source>
</evidence>
<dbReference type="PATRIC" id="fig|1629.5.peg.1112"/>
<gene>
    <name evidence="2" type="ORF">IV50_GL001105</name>
</gene>
<dbReference type="InterPro" id="IPR010330">
    <property type="entry name" value="CoiA_nuc"/>
</dbReference>
<organism evidence="2 3">
    <name type="scientific">Weissella viridescens</name>
    <name type="common">Lactobacillus viridescens</name>
    <dbReference type="NCBI Taxonomy" id="1629"/>
    <lineage>
        <taxon>Bacteria</taxon>
        <taxon>Bacillati</taxon>
        <taxon>Bacillota</taxon>
        <taxon>Bacilli</taxon>
        <taxon>Lactobacillales</taxon>
        <taxon>Lactobacillaceae</taxon>
        <taxon>Weissella</taxon>
    </lineage>
</organism>
<dbReference type="Proteomes" id="UP000051992">
    <property type="component" value="Unassembled WGS sequence"/>
</dbReference>
<dbReference type="Pfam" id="PF06054">
    <property type="entry name" value="CoiA_nuc"/>
    <property type="match status" value="1"/>
</dbReference>
<feature type="domain" description="Competence protein CoiA nuclease-like" evidence="1">
    <location>
        <begin position="47"/>
        <end position="183"/>
    </location>
</feature>
<reference evidence="2 3" key="1">
    <citation type="journal article" date="2015" name="Genome Announc.">
        <title>Expanding the biotechnology potential of lactobacilli through comparative genomics of 213 strains and associated genera.</title>
        <authorList>
            <person name="Sun Z."/>
            <person name="Harris H.M."/>
            <person name="McCann A."/>
            <person name="Guo C."/>
            <person name="Argimon S."/>
            <person name="Zhang W."/>
            <person name="Yang X."/>
            <person name="Jeffery I.B."/>
            <person name="Cooney J.C."/>
            <person name="Kagawa T.F."/>
            <person name="Liu W."/>
            <person name="Song Y."/>
            <person name="Salvetti E."/>
            <person name="Wrobel A."/>
            <person name="Rasinkangas P."/>
            <person name="Parkhill J."/>
            <person name="Rea M.C."/>
            <person name="O'Sullivan O."/>
            <person name="Ritari J."/>
            <person name="Douillard F.P."/>
            <person name="Paul Ross R."/>
            <person name="Yang R."/>
            <person name="Briner A.E."/>
            <person name="Felis G.E."/>
            <person name="de Vos W.M."/>
            <person name="Barrangou R."/>
            <person name="Klaenhammer T.R."/>
            <person name="Caufield P.W."/>
            <person name="Cui Y."/>
            <person name="Zhang H."/>
            <person name="O'Toole P.W."/>
        </authorList>
    </citation>
    <scope>NUCLEOTIDE SEQUENCE [LARGE SCALE GENOMIC DNA]</scope>
    <source>
        <strain evidence="2 3">DSM 20410</strain>
    </source>
</reference>
<keyword evidence="3" id="KW-1185">Reference proteome</keyword>
<proteinExistence type="predicted"/>
<evidence type="ECO:0000313" key="2">
    <source>
        <dbReference type="EMBL" id="KRN46132.1"/>
    </source>
</evidence>
<evidence type="ECO:0000313" key="3">
    <source>
        <dbReference type="Proteomes" id="UP000051992"/>
    </source>
</evidence>